<keyword evidence="2" id="KW-1185">Reference proteome</keyword>
<sequence length="88" mass="10628">MHSKQTVRYLCQKYPSGNEYFYKEEIITHDTWDNLDSLEWGRRRPVSKATVEKRKKEGYRVITTEVRKPKGKLFYFPAANLSQKEDRR</sequence>
<evidence type="ECO:0000313" key="2">
    <source>
        <dbReference type="Proteomes" id="UP000278746"/>
    </source>
</evidence>
<dbReference type="EMBL" id="RHIB01000001">
    <property type="protein sequence ID" value="RNA69025.1"/>
    <property type="molecule type" value="Genomic_DNA"/>
</dbReference>
<organism evidence="1 2">
    <name type="scientific">Alteribacter keqinensis</name>
    <dbReference type="NCBI Taxonomy" id="2483800"/>
    <lineage>
        <taxon>Bacteria</taxon>
        <taxon>Bacillati</taxon>
        <taxon>Bacillota</taxon>
        <taxon>Bacilli</taxon>
        <taxon>Bacillales</taxon>
        <taxon>Bacillaceae</taxon>
        <taxon>Alteribacter</taxon>
    </lineage>
</organism>
<comment type="caution">
    <text evidence="1">The sequence shown here is derived from an EMBL/GenBank/DDBJ whole genome shotgun (WGS) entry which is preliminary data.</text>
</comment>
<gene>
    <name evidence="1" type="ORF">EBO34_03455</name>
</gene>
<dbReference type="OrthoDB" id="2878733at2"/>
<evidence type="ECO:0000313" key="1">
    <source>
        <dbReference type="EMBL" id="RNA69025.1"/>
    </source>
</evidence>
<proteinExistence type="predicted"/>
<accession>A0A3M7TX82</accession>
<dbReference type="Proteomes" id="UP000278746">
    <property type="component" value="Unassembled WGS sequence"/>
</dbReference>
<reference evidence="1 2" key="1">
    <citation type="submission" date="2018-10" db="EMBL/GenBank/DDBJ databases">
        <title>Bacillus Keqinensis sp. nov., a moderately halophilic bacterium isolated from a saline-alkaline lake.</title>
        <authorList>
            <person name="Wang H."/>
        </authorList>
    </citation>
    <scope>NUCLEOTIDE SEQUENCE [LARGE SCALE GENOMIC DNA]</scope>
    <source>
        <strain evidence="1 2">KQ-3</strain>
    </source>
</reference>
<dbReference type="AlphaFoldDB" id="A0A3M7TX82"/>
<protein>
    <submittedName>
        <fullName evidence="1">Uncharacterized protein</fullName>
    </submittedName>
</protein>
<name>A0A3M7TX82_9BACI</name>